<dbReference type="AlphaFoldDB" id="F8L731"/>
<dbReference type="InterPro" id="IPR011990">
    <property type="entry name" value="TPR-like_helical_dom_sf"/>
</dbReference>
<proteinExistence type="predicted"/>
<sequence length="342" mass="39048">MLSAKVESSREKYFHQVSHDTENSPKGRILWVQFAIDLIGDFPSCQRSLRCLNLAPLERRFKSVLQQEPGLSRARALLGAILFFQHKTLEGESKTKKLREAGDCLFEVLNGNSSNFNASYLIANVCLKLCHCVEAEEAEYLTDLAKQYFFVVLQMEPTCEDEWVIFRKAVFEYGMLINNEDNMSESDSGELKKSELDCQYKHLAEAVHNDPTDLQAQYLLGRVCLKYRHYFSGEEYMQYAAEATRCFETIIEAASDYCLIGNALYQNSKLLRGELKMEQLMVAKMVFEGCLSIQPDNPSLYLSLGKTYLAFRSFSANKDQEKHLENQGLKCIAKVFLLEASS</sequence>
<accession>F8L731</accession>
<protein>
    <submittedName>
        <fullName evidence="1">Uncharacterized protein</fullName>
    </submittedName>
</protein>
<keyword evidence="2" id="KW-1185">Reference proteome</keyword>
<evidence type="ECO:0000313" key="2">
    <source>
        <dbReference type="Proteomes" id="UP000000496"/>
    </source>
</evidence>
<evidence type="ECO:0000313" key="1">
    <source>
        <dbReference type="EMBL" id="CCB88546.1"/>
    </source>
</evidence>
<dbReference type="KEGG" id="sng:SNE_A06690"/>
<reference evidence="1 2" key="2">
    <citation type="journal article" date="2011" name="Mol. Biol. Evol.">
        <title>Unity in variety--the pan-genome of the Chlamydiae.</title>
        <authorList>
            <person name="Collingro A."/>
            <person name="Tischler P."/>
            <person name="Weinmaier T."/>
            <person name="Penz T."/>
            <person name="Heinz E."/>
            <person name="Brunham R.C."/>
            <person name="Read T.D."/>
            <person name="Bavoil P.M."/>
            <person name="Sachse K."/>
            <person name="Kahane S."/>
            <person name="Friedman M.G."/>
            <person name="Rattei T."/>
            <person name="Myers G.S."/>
            <person name="Horn M."/>
        </authorList>
    </citation>
    <scope>NUCLEOTIDE SEQUENCE [LARGE SCALE GENOMIC DNA]</scope>
    <source>
        <strain evidence="2">ATCC VR-1471 / Z</strain>
    </source>
</reference>
<dbReference type="STRING" id="331113.SNE_A06690"/>
<name>F8L731_SIMNZ</name>
<organism evidence="1 2">
    <name type="scientific">Simkania negevensis (strain ATCC VR-1471 / DSM 27360 / Z)</name>
    <dbReference type="NCBI Taxonomy" id="331113"/>
    <lineage>
        <taxon>Bacteria</taxon>
        <taxon>Pseudomonadati</taxon>
        <taxon>Chlamydiota</taxon>
        <taxon>Chlamydiia</taxon>
        <taxon>Parachlamydiales</taxon>
        <taxon>Simkaniaceae</taxon>
        <taxon>Simkania</taxon>
    </lineage>
</organism>
<dbReference type="RefSeq" id="WP_013943013.1">
    <property type="nucleotide sequence ID" value="NC_015713.1"/>
</dbReference>
<dbReference type="SUPFAM" id="SSF48452">
    <property type="entry name" value="TPR-like"/>
    <property type="match status" value="2"/>
</dbReference>
<gene>
    <name evidence="1" type="ordered locus">SNE_A06690</name>
</gene>
<dbReference type="Gene3D" id="1.25.40.10">
    <property type="entry name" value="Tetratricopeptide repeat domain"/>
    <property type="match status" value="1"/>
</dbReference>
<dbReference type="HOGENOM" id="CLU_811095_0_0_0"/>
<reference key="1">
    <citation type="journal article" date="2011" name="Mol. Biol. Evol.">
        <title>Unity in variety -- the pan-genome of the Chlamydiae.</title>
        <authorList>
            <person name="Collingro A."/>
            <person name="Tischler P."/>
            <person name="Weinmaier T."/>
            <person name="Penz T."/>
            <person name="Heinz E."/>
            <person name="Brunham R.C."/>
            <person name="Read T.D."/>
            <person name="Bavoil P.M."/>
            <person name="Sachse K."/>
            <person name="Kahane S."/>
            <person name="Friedman M.G."/>
            <person name="Rattei T."/>
            <person name="Myers G.S.A."/>
            <person name="Horn M."/>
        </authorList>
    </citation>
    <scope>NUCLEOTIDE SEQUENCE</scope>
    <source>
        <strain>Z</strain>
    </source>
</reference>
<dbReference type="Proteomes" id="UP000000496">
    <property type="component" value="Chromosome gsn.131"/>
</dbReference>
<dbReference type="EMBL" id="FR872582">
    <property type="protein sequence ID" value="CCB88546.1"/>
    <property type="molecule type" value="Genomic_DNA"/>
</dbReference>